<keyword evidence="1" id="KW-0472">Membrane</keyword>
<feature type="transmembrane region" description="Helical" evidence="1">
    <location>
        <begin position="38"/>
        <end position="58"/>
    </location>
</feature>
<evidence type="ECO:0000313" key="2">
    <source>
        <dbReference type="EMBL" id="QOR59762.1"/>
    </source>
</evidence>
<dbReference type="EMBL" id="MT774393">
    <property type="protein sequence ID" value="QOR59762.1"/>
    <property type="molecule type" value="Genomic_DNA"/>
</dbReference>
<dbReference type="GeneID" id="65130374"/>
<accession>A0A7M1S0Q8</accession>
<feature type="transmembrane region" description="Helical" evidence="1">
    <location>
        <begin position="78"/>
        <end position="98"/>
    </location>
</feature>
<evidence type="ECO:0000313" key="3">
    <source>
        <dbReference type="Proteomes" id="UP000594097"/>
    </source>
</evidence>
<name>A0A7M1S0Q8_9CAUD</name>
<dbReference type="Proteomes" id="UP000594097">
    <property type="component" value="Segment"/>
</dbReference>
<keyword evidence="1" id="KW-0812">Transmembrane</keyword>
<sequence>MIKTILYIWQLPQNIVALISIAIFKAKYGYKLNSKKNTVNIYLTNSNIGVSLGNYIIINNRHSKLTINHEIGHCKQSIYLGWLYLIIIGIPSAINNLINRIPFIKYDYYSFYAEAWADKLANIKRDNNGNRVI</sequence>
<keyword evidence="3" id="KW-1185">Reference proteome</keyword>
<evidence type="ECO:0000256" key="1">
    <source>
        <dbReference type="SAM" id="Phobius"/>
    </source>
</evidence>
<organism evidence="2 3">
    <name type="scientific">uncultured phage cr127_1</name>
    <dbReference type="NCBI Taxonomy" id="2772077"/>
    <lineage>
        <taxon>Viruses</taxon>
        <taxon>Duplodnaviria</taxon>
        <taxon>Heunggongvirae</taxon>
        <taxon>Uroviricota</taxon>
        <taxon>Caudoviricetes</taxon>
        <taxon>Crassvirales</taxon>
        <taxon>Crevaviridae</taxon>
        <taxon>Doltivirinae</taxon>
        <taxon>Kahucivirus</taxon>
        <taxon>Kahucivirus intestinalis</taxon>
    </lineage>
</organism>
<dbReference type="KEGG" id="vg:65130374"/>
<protein>
    <submittedName>
        <fullName evidence="2">Uncharacterized protein</fullName>
    </submittedName>
</protein>
<feature type="transmembrane region" description="Helical" evidence="1">
    <location>
        <begin position="6"/>
        <end position="26"/>
    </location>
</feature>
<proteinExistence type="predicted"/>
<dbReference type="RefSeq" id="YP_010111920.1">
    <property type="nucleotide sequence ID" value="NC_055886.1"/>
</dbReference>
<reference evidence="2 3" key="1">
    <citation type="submission" date="2020-07" db="EMBL/GenBank/DDBJ databases">
        <title>Taxonomic proposal: Crassvirales, a new order of highly abundant and diverse bacterial viruses.</title>
        <authorList>
            <person name="Shkoporov A.N."/>
            <person name="Stockdale S.R."/>
            <person name="Guerin E."/>
            <person name="Ross R.P."/>
            <person name="Hill C."/>
        </authorList>
    </citation>
    <scope>NUCLEOTIDE SEQUENCE [LARGE SCALE GENOMIC DNA]</scope>
</reference>
<keyword evidence="1" id="KW-1133">Transmembrane helix</keyword>